<dbReference type="EMBL" id="JAUSWL010000002">
    <property type="protein sequence ID" value="MDQ0542764.1"/>
    <property type="molecule type" value="Genomic_DNA"/>
</dbReference>
<accession>A0AAJ1TPQ1</accession>
<gene>
    <name evidence="1" type="ORF">QO001_001682</name>
</gene>
<dbReference type="RefSeq" id="WP_139239584.1">
    <property type="nucleotide sequence ID" value="NZ_JAJALK010000008.1"/>
</dbReference>
<evidence type="ECO:0000313" key="2">
    <source>
        <dbReference type="Proteomes" id="UP001223420"/>
    </source>
</evidence>
<proteinExistence type="predicted"/>
<evidence type="ECO:0000313" key="1">
    <source>
        <dbReference type="EMBL" id="MDQ0542764.1"/>
    </source>
</evidence>
<name>A0AAJ1TPQ1_9HYPH</name>
<organism evidence="1 2">
    <name type="scientific">Methylobacterium brachiatum</name>
    <dbReference type="NCBI Taxonomy" id="269660"/>
    <lineage>
        <taxon>Bacteria</taxon>
        <taxon>Pseudomonadati</taxon>
        <taxon>Pseudomonadota</taxon>
        <taxon>Alphaproteobacteria</taxon>
        <taxon>Hyphomicrobiales</taxon>
        <taxon>Methylobacteriaceae</taxon>
        <taxon>Methylobacterium</taxon>
    </lineage>
</organism>
<dbReference type="AlphaFoldDB" id="A0AAJ1TPQ1"/>
<sequence length="90" mass="9909">MSNVVSFPNDRSRSGYGRQAIVVTVTDHDRSMLTTIAIFAPSKPVCLLVPIEPVRRMRAIAALRYALTRLETPKTDPELDPELGSDGTLL</sequence>
<comment type="caution">
    <text evidence="1">The sequence shown here is derived from an EMBL/GenBank/DDBJ whole genome shotgun (WGS) entry which is preliminary data.</text>
</comment>
<protein>
    <submittedName>
        <fullName evidence="1">Uncharacterized protein</fullName>
    </submittedName>
</protein>
<dbReference type="Proteomes" id="UP001223420">
    <property type="component" value="Unassembled WGS sequence"/>
</dbReference>
<reference evidence="1" key="1">
    <citation type="submission" date="2023-07" db="EMBL/GenBank/DDBJ databases">
        <title>Genomic Encyclopedia of Type Strains, Phase IV (KMG-IV): sequencing the most valuable type-strain genomes for metagenomic binning, comparative biology and taxonomic classification.</title>
        <authorList>
            <person name="Goeker M."/>
        </authorList>
    </citation>
    <scope>NUCLEOTIDE SEQUENCE</scope>
    <source>
        <strain evidence="1">DSM 19569</strain>
    </source>
</reference>